<dbReference type="Pfam" id="PF07549">
    <property type="entry name" value="Sec_GG"/>
    <property type="match status" value="2"/>
</dbReference>
<comment type="function">
    <text evidence="9">Part of the Sec protein translocase complex. Interacts with the SecYEG preprotein conducting channel. SecDF uses the proton motive force (PMF) to complete protein translocation after the ATP-dependent function of SecA.</text>
</comment>
<dbReference type="InterPro" id="IPR005791">
    <property type="entry name" value="SecD"/>
</dbReference>
<evidence type="ECO:0000256" key="1">
    <source>
        <dbReference type="ARBA" id="ARBA00004651"/>
    </source>
</evidence>
<keyword evidence="15" id="KW-1185">Reference proteome</keyword>
<feature type="domain" description="Protein export membrane protein SecD/SecF C-terminal" evidence="11">
    <location>
        <begin position="812"/>
        <end position="1001"/>
    </location>
</feature>
<feature type="domain" description="SecDF P1 head subdomain" evidence="13">
    <location>
        <begin position="395"/>
        <end position="490"/>
    </location>
</feature>
<evidence type="ECO:0000259" key="11">
    <source>
        <dbReference type="Pfam" id="PF02355"/>
    </source>
</evidence>
<dbReference type="RefSeq" id="WP_195496435.1">
    <property type="nucleotide sequence ID" value="NZ_JBBMFL010000008.1"/>
</dbReference>
<gene>
    <name evidence="14" type="primary">secDF</name>
    <name evidence="9" type="synonym">secD</name>
    <name evidence="10" type="synonym">secF</name>
    <name evidence="14" type="ORF">WMO46_08045</name>
</gene>
<keyword evidence="6 9" id="KW-1133">Transmembrane helix</keyword>
<evidence type="ECO:0000256" key="2">
    <source>
        <dbReference type="ARBA" id="ARBA00022448"/>
    </source>
</evidence>
<dbReference type="Gene3D" id="3.30.1360.200">
    <property type="match status" value="1"/>
</dbReference>
<evidence type="ECO:0000256" key="6">
    <source>
        <dbReference type="ARBA" id="ARBA00022989"/>
    </source>
</evidence>
<dbReference type="PRINTS" id="PR01755">
    <property type="entry name" value="SECFTRNLCASE"/>
</dbReference>
<evidence type="ECO:0000256" key="8">
    <source>
        <dbReference type="ARBA" id="ARBA00023136"/>
    </source>
</evidence>
<dbReference type="HAMAP" id="MF_01463_B">
    <property type="entry name" value="SecD_B"/>
    <property type="match status" value="1"/>
</dbReference>
<proteinExistence type="inferred from homology"/>
<feature type="transmembrane region" description="Helical" evidence="9">
    <location>
        <begin position="693"/>
        <end position="711"/>
    </location>
</feature>
<feature type="transmembrane region" description="Helical" evidence="9">
    <location>
        <begin position="949"/>
        <end position="967"/>
    </location>
</feature>
<dbReference type="InterPro" id="IPR048634">
    <property type="entry name" value="SecD_SecF_C"/>
</dbReference>
<feature type="transmembrane region" description="Helical" evidence="9">
    <location>
        <begin position="839"/>
        <end position="856"/>
    </location>
</feature>
<dbReference type="PANTHER" id="PTHR30081">
    <property type="entry name" value="PROTEIN-EXPORT MEMBRANE PROTEIN SEC"/>
    <property type="match status" value="1"/>
</dbReference>
<dbReference type="EMBL" id="JBBMFL010000008">
    <property type="protein sequence ID" value="MEQ2544894.1"/>
    <property type="molecule type" value="Genomic_DNA"/>
</dbReference>
<comment type="subunit">
    <text evidence="9">Forms a complex with SecF. Part of the essential Sec protein translocation apparatus which comprises SecA, SecYEG and auxiliary proteins SecDF. Other proteins may also be involved.</text>
</comment>
<feature type="domain" description="Protein export membrane protein SecD/SecF C-terminal" evidence="11">
    <location>
        <begin position="492"/>
        <end position="662"/>
    </location>
</feature>
<feature type="transmembrane region" description="Helical" evidence="9">
    <location>
        <begin position="973"/>
        <end position="997"/>
    </location>
</feature>
<sequence>MQSKGFIKLIAVLLGLACVYQLSFTFKTRGVEKKAAAYAAQFPLDQQAEAEQHYLDSVQNLSVYNLGFRKFTYKECKEKELNLGLDLKGGMNVMLEVQVEDVIKALAGDSQNDPAFVQAIAEANEAMKQGTSNDYIADFVKAYSRLSNGRAIAEIFVSPDRKDITLESSDADVEKILKKETEAAINASFNVLRSRIDHFGVTQPNIMRLPNSHRILVELPGVKEPQRVRDLLQGTASLEFWTTYDANEVLPALVAADKLIKTELEQAPVAAEPETASAEAEAAAGTAAAETGDLIAEVGAADSTATAQVAGDELRYDRAQNPLFAVLNPRFAGGAAIGAAYKADMAAVNEYLAQPAVRELFPADILFKWGVKGDDKIDGRFYLYAIRVSTPDGKAPLDGSVVTEATEQYAQRGATAEVSMTMNAEGTQEWSRMTGENIGKCIAIVLDGYVYSAPRVNSKIDKGQSQITGDFTIQEAKDLANVLNSGKVPAPAKIIQDTVVGPSLGQESINAGMMSFVIAFILVLLYMGLFYKTAGWMSDIALLTNVFLLMGVLVSFGAVLTLPGIAGIVLTMGMAVDANVIIYERIKEELRGGKGLSLAIKDGFSKAYSAIIDGNLTTIITGIVLFIFGNGPVQGFATTLIIGIITSFFSAIFITRLLIEWIVGKWGRISFSRKWSENFLNNTRVDFIAKRKVAYYISAALIVLSCVSFFARGLNLGAEFTGGRAYVIRFDQPVSAEEVRQNVEQAFSQFADADASSISSEVKQYGKENQMRIVTQYRYDDTSDEATAEVEKIIYDALKPLYSYDITFEQFRNTQTDANGILTADKIGPSIAKDMTWNAIYSVLFSLIAIGLYITFRFKRWQWASGATAALAFNALFIIGIFSMFYGLLPFNLEVNQAFIAAILTIIGYAINDTVVVFDRIREFLGLYPKRNLKENVNNAINSTLSRTINTSGTTLVTLLAIFFFGGETIRGFIFALIIGVVVGTAATIFLATPIAYDLMTKRAKADGEK</sequence>
<dbReference type="NCBIfam" id="TIGR00966">
    <property type="entry name" value="transloc_SecF"/>
    <property type="match status" value="1"/>
</dbReference>
<keyword evidence="5 9" id="KW-0653">Protein transport</keyword>
<dbReference type="InterPro" id="IPR022646">
    <property type="entry name" value="SecD/SecF_CS"/>
</dbReference>
<feature type="transmembrane region" description="Helical" evidence="9">
    <location>
        <begin position="635"/>
        <end position="659"/>
    </location>
</feature>
<comment type="subunit">
    <text evidence="10">Forms a complex with SecD. Part of the essential Sec protein translocation apparatus which comprises SecA, SecYEG and auxiliary proteins SecDF. Other proteins may also be involved.</text>
</comment>
<keyword evidence="4 9" id="KW-0812">Transmembrane</keyword>
<dbReference type="Pfam" id="PF22599">
    <property type="entry name" value="SecDF_P1_head"/>
    <property type="match status" value="1"/>
</dbReference>
<dbReference type="NCBIfam" id="TIGR01129">
    <property type="entry name" value="secD"/>
    <property type="match status" value="1"/>
</dbReference>
<evidence type="ECO:0000313" key="14">
    <source>
        <dbReference type="EMBL" id="MEQ2544894.1"/>
    </source>
</evidence>
<dbReference type="Gene3D" id="3.30.70.3220">
    <property type="match status" value="1"/>
</dbReference>
<dbReference type="InterPro" id="IPR055344">
    <property type="entry name" value="SecD_SecF_C_bact"/>
</dbReference>
<reference evidence="14 15" key="1">
    <citation type="submission" date="2024-03" db="EMBL/GenBank/DDBJ databases">
        <title>Human intestinal bacterial collection.</title>
        <authorList>
            <person name="Pauvert C."/>
            <person name="Hitch T.C.A."/>
            <person name="Clavel T."/>
        </authorList>
    </citation>
    <scope>NUCLEOTIDE SEQUENCE [LARGE SCALE GENOMIC DNA]</scope>
    <source>
        <strain evidence="14 15">CLA-KB-H122</strain>
    </source>
</reference>
<feature type="domain" description="Protein translocase subunit SecDF P1" evidence="12">
    <location>
        <begin position="186"/>
        <end position="242"/>
    </location>
</feature>
<evidence type="ECO:0000256" key="4">
    <source>
        <dbReference type="ARBA" id="ARBA00022692"/>
    </source>
</evidence>
<keyword evidence="7 9" id="KW-0811">Translocation</keyword>
<evidence type="ECO:0000256" key="7">
    <source>
        <dbReference type="ARBA" id="ARBA00023010"/>
    </source>
</evidence>
<dbReference type="InterPro" id="IPR054384">
    <property type="entry name" value="SecDF_P1_head"/>
</dbReference>
<comment type="subcellular location">
    <subcellularLocation>
        <location evidence="1 9">Cell membrane</location>
        <topology evidence="1 9">Multi-pass membrane protein</topology>
    </subcellularLocation>
</comment>
<comment type="caution">
    <text evidence="14">The sequence shown here is derived from an EMBL/GenBank/DDBJ whole genome shotgun (WGS) entry which is preliminary data.</text>
</comment>
<keyword evidence="8 9" id="KW-0472">Membrane</keyword>
<feature type="transmembrane region" description="Helical" evidence="9">
    <location>
        <begin position="540"/>
        <end position="559"/>
    </location>
</feature>
<dbReference type="PANTHER" id="PTHR30081:SF1">
    <property type="entry name" value="PROTEIN TRANSLOCASE SUBUNIT SECD"/>
    <property type="match status" value="1"/>
</dbReference>
<dbReference type="NCBIfam" id="TIGR00916">
    <property type="entry name" value="2A0604s01"/>
    <property type="match status" value="1"/>
</dbReference>
<protein>
    <recommendedName>
        <fullName evidence="9 10">Multifunctional fusion protein</fullName>
    </recommendedName>
    <domain>
        <recommendedName>
            <fullName evidence="9">Protein translocase subunit SecD</fullName>
        </recommendedName>
    </domain>
    <domain>
        <recommendedName>
            <fullName evidence="10">Protein-export membrane protein SecF</fullName>
        </recommendedName>
    </domain>
</protein>
<feature type="transmembrane region" description="Helical" evidence="9">
    <location>
        <begin position="511"/>
        <end position="531"/>
    </location>
</feature>
<feature type="transmembrane region" description="Helical" evidence="9">
    <location>
        <begin position="863"/>
        <end position="886"/>
    </location>
</feature>
<comment type="similarity">
    <text evidence="10">Belongs to the SecD/SecF family. SecF subfamily.</text>
</comment>
<dbReference type="InterPro" id="IPR022813">
    <property type="entry name" value="SecD/SecF_arch_bac"/>
</dbReference>
<evidence type="ECO:0000256" key="9">
    <source>
        <dbReference type="HAMAP-Rule" id="MF_01463"/>
    </source>
</evidence>
<accession>A0ABV1GWV3</accession>
<comment type="caution">
    <text evidence="9">Lacks conserved residue(s) required for the propagation of feature annotation.</text>
</comment>
<name>A0ABV1GWV3_9BACT</name>
<evidence type="ECO:0000259" key="13">
    <source>
        <dbReference type="Pfam" id="PF22599"/>
    </source>
</evidence>
<dbReference type="InterPro" id="IPR005665">
    <property type="entry name" value="SecF_bac"/>
</dbReference>
<dbReference type="SUPFAM" id="SSF82866">
    <property type="entry name" value="Multidrug efflux transporter AcrB transmembrane domain"/>
    <property type="match status" value="2"/>
</dbReference>
<dbReference type="Gene3D" id="1.20.1640.10">
    <property type="entry name" value="Multidrug efflux transporter AcrB transmembrane domain"/>
    <property type="match status" value="2"/>
</dbReference>
<dbReference type="Proteomes" id="UP001460202">
    <property type="component" value="Unassembled WGS sequence"/>
</dbReference>
<evidence type="ECO:0000256" key="10">
    <source>
        <dbReference type="HAMAP-Rule" id="MF_01464"/>
    </source>
</evidence>
<dbReference type="InterPro" id="IPR022645">
    <property type="entry name" value="SecD/SecF_bac"/>
</dbReference>
<keyword evidence="3 9" id="KW-1003">Cell membrane</keyword>
<evidence type="ECO:0000313" key="15">
    <source>
        <dbReference type="Proteomes" id="UP001460202"/>
    </source>
</evidence>
<dbReference type="InterPro" id="IPR048631">
    <property type="entry name" value="SecD_1st"/>
</dbReference>
<dbReference type="Pfam" id="PF02355">
    <property type="entry name" value="SecD_SecF_C"/>
    <property type="match status" value="2"/>
</dbReference>
<dbReference type="NCBIfam" id="NF009585">
    <property type="entry name" value="PRK13024.1-5"/>
    <property type="match status" value="1"/>
</dbReference>
<comment type="similarity">
    <text evidence="9">Belongs to the SecD/SecF family. SecD subfamily.</text>
</comment>
<dbReference type="HAMAP" id="MF_01464_B">
    <property type="entry name" value="SecF_B"/>
    <property type="match status" value="1"/>
</dbReference>
<feature type="transmembrane region" description="Helical" evidence="9">
    <location>
        <begin position="607"/>
        <end position="629"/>
    </location>
</feature>
<dbReference type="Pfam" id="PF21760">
    <property type="entry name" value="SecD_1st"/>
    <property type="match status" value="1"/>
</dbReference>
<evidence type="ECO:0000256" key="3">
    <source>
        <dbReference type="ARBA" id="ARBA00022475"/>
    </source>
</evidence>
<organism evidence="14 15">
    <name type="scientific">Alistipes intestinihominis</name>
    <dbReference type="NCBI Taxonomy" id="3133172"/>
    <lineage>
        <taxon>Bacteria</taxon>
        <taxon>Pseudomonadati</taxon>
        <taxon>Bacteroidota</taxon>
        <taxon>Bacteroidia</taxon>
        <taxon>Bacteroidales</taxon>
        <taxon>Rikenellaceae</taxon>
        <taxon>Alistipes</taxon>
    </lineage>
</organism>
<evidence type="ECO:0000256" key="5">
    <source>
        <dbReference type="ARBA" id="ARBA00022927"/>
    </source>
</evidence>
<evidence type="ECO:0000259" key="12">
    <source>
        <dbReference type="Pfam" id="PF21760"/>
    </source>
</evidence>
<keyword evidence="2 9" id="KW-0813">Transport</keyword>
<feature type="transmembrane region" description="Helical" evidence="9">
    <location>
        <begin position="898"/>
        <end position="918"/>
    </location>
</feature>